<dbReference type="GO" id="GO:0042393">
    <property type="term" value="F:histone binding"/>
    <property type="evidence" value="ECO:0007669"/>
    <property type="project" value="InterPro"/>
</dbReference>
<feature type="domain" description="Helicase ATP-binding" evidence="11">
    <location>
        <begin position="523"/>
        <end position="689"/>
    </location>
</feature>
<dbReference type="STRING" id="296587.C1E0M1"/>
<comment type="subcellular location">
    <subcellularLocation>
        <location evidence="1">Nucleus</location>
    </subcellularLocation>
</comment>
<dbReference type="PROSITE" id="PS51192">
    <property type="entry name" value="HELICASE_ATP_BIND_1"/>
    <property type="match status" value="1"/>
</dbReference>
<dbReference type="PROSITE" id="PS51666">
    <property type="entry name" value="QLQ"/>
    <property type="match status" value="1"/>
</dbReference>
<organism evidence="14 15">
    <name type="scientific">Micromonas commoda (strain RCC299 / NOUM17 / CCMP2709)</name>
    <name type="common">Picoplanktonic green alga</name>
    <dbReference type="NCBI Taxonomy" id="296587"/>
    <lineage>
        <taxon>Eukaryota</taxon>
        <taxon>Viridiplantae</taxon>
        <taxon>Chlorophyta</taxon>
        <taxon>Mamiellophyceae</taxon>
        <taxon>Mamiellales</taxon>
        <taxon>Mamiellaceae</taxon>
        <taxon>Micromonas</taxon>
    </lineage>
</organism>
<dbReference type="GO" id="GO:0004386">
    <property type="term" value="F:helicase activity"/>
    <property type="evidence" value="ECO:0007669"/>
    <property type="project" value="UniProtKB-KW"/>
</dbReference>
<keyword evidence="7" id="KW-0805">Transcription regulation</keyword>
<dbReference type="GO" id="GO:0005524">
    <property type="term" value="F:ATP binding"/>
    <property type="evidence" value="ECO:0007669"/>
    <property type="project" value="UniProtKB-KW"/>
</dbReference>
<feature type="compositionally biased region" description="Acidic residues" evidence="10">
    <location>
        <begin position="448"/>
        <end position="462"/>
    </location>
</feature>
<dbReference type="InterPro" id="IPR049730">
    <property type="entry name" value="SNF2/RAD54-like_C"/>
</dbReference>
<dbReference type="PROSITE" id="PS51194">
    <property type="entry name" value="HELICASE_CTER"/>
    <property type="match status" value="1"/>
</dbReference>
<evidence type="ECO:0000256" key="4">
    <source>
        <dbReference type="ARBA" id="ARBA00022801"/>
    </source>
</evidence>
<dbReference type="Pfam" id="PF00271">
    <property type="entry name" value="Helicase_C"/>
    <property type="match status" value="1"/>
</dbReference>
<evidence type="ECO:0000256" key="2">
    <source>
        <dbReference type="ARBA" id="ARBA00007025"/>
    </source>
</evidence>
<evidence type="ECO:0000259" key="13">
    <source>
        <dbReference type="PROSITE" id="PS51666"/>
    </source>
</evidence>
<keyword evidence="15" id="KW-1185">Reference proteome</keyword>
<dbReference type="SMART" id="SM00487">
    <property type="entry name" value="DEXDc"/>
    <property type="match status" value="1"/>
</dbReference>
<dbReference type="KEGG" id="mis:MICPUN_56143"/>
<keyword evidence="4" id="KW-0378">Hydrolase</keyword>
<comment type="similarity">
    <text evidence="2">Belongs to the SNF2/RAD54 helicase family.</text>
</comment>
<dbReference type="InterPro" id="IPR001650">
    <property type="entry name" value="Helicase_C-like"/>
</dbReference>
<gene>
    <name evidence="14" type="ORF">MICPUN_56143</name>
</gene>
<keyword evidence="7" id="KW-0804">Transcription</keyword>
<keyword evidence="5" id="KW-0347">Helicase</keyword>
<dbReference type="SMART" id="SM00490">
    <property type="entry name" value="HELICc"/>
    <property type="match status" value="1"/>
</dbReference>
<dbReference type="Pfam" id="PF00176">
    <property type="entry name" value="SNF2-rel_dom"/>
    <property type="match status" value="1"/>
</dbReference>
<evidence type="ECO:0000259" key="11">
    <source>
        <dbReference type="PROSITE" id="PS51192"/>
    </source>
</evidence>
<dbReference type="InterPro" id="IPR000330">
    <property type="entry name" value="SNF2_N"/>
</dbReference>
<proteinExistence type="inferred from homology"/>
<dbReference type="AlphaFoldDB" id="C1E0M1"/>
<dbReference type="Gene3D" id="3.40.50.10810">
    <property type="entry name" value="Tandem AAA-ATPase domain"/>
    <property type="match status" value="1"/>
</dbReference>
<dbReference type="RefSeq" id="XP_002499584.1">
    <property type="nucleotide sequence ID" value="XM_002499538.1"/>
</dbReference>
<evidence type="ECO:0000256" key="10">
    <source>
        <dbReference type="SAM" id="MobiDB-lite"/>
    </source>
</evidence>
<keyword evidence="3" id="KW-0547">Nucleotide-binding</keyword>
<evidence type="ECO:0000256" key="9">
    <source>
        <dbReference type="ARBA" id="ARBA00023242"/>
    </source>
</evidence>
<dbReference type="OrthoDB" id="5857104at2759"/>
<reference evidence="14 15" key="1">
    <citation type="journal article" date="2009" name="Science">
        <title>Green evolution and dynamic adaptations revealed by genomes of the marine picoeukaryotes Micromonas.</title>
        <authorList>
            <person name="Worden A.Z."/>
            <person name="Lee J.H."/>
            <person name="Mock T."/>
            <person name="Rouze P."/>
            <person name="Simmons M.P."/>
            <person name="Aerts A.L."/>
            <person name="Allen A.E."/>
            <person name="Cuvelier M.L."/>
            <person name="Derelle E."/>
            <person name="Everett M.V."/>
            <person name="Foulon E."/>
            <person name="Grimwood J."/>
            <person name="Gundlach H."/>
            <person name="Henrissat B."/>
            <person name="Napoli C."/>
            <person name="McDonald S.M."/>
            <person name="Parker M.S."/>
            <person name="Rombauts S."/>
            <person name="Salamov A."/>
            <person name="Von Dassow P."/>
            <person name="Badger J.H."/>
            <person name="Coutinho P.M."/>
            <person name="Demir E."/>
            <person name="Dubchak I."/>
            <person name="Gentemann C."/>
            <person name="Eikrem W."/>
            <person name="Gready J.E."/>
            <person name="John U."/>
            <person name="Lanier W."/>
            <person name="Lindquist E.A."/>
            <person name="Lucas S."/>
            <person name="Mayer K.F."/>
            <person name="Moreau H."/>
            <person name="Not F."/>
            <person name="Otillar R."/>
            <person name="Panaud O."/>
            <person name="Pangilinan J."/>
            <person name="Paulsen I."/>
            <person name="Piegu B."/>
            <person name="Poliakov A."/>
            <person name="Robbens S."/>
            <person name="Schmutz J."/>
            <person name="Toulza E."/>
            <person name="Wyss T."/>
            <person name="Zelensky A."/>
            <person name="Zhou K."/>
            <person name="Armbrust E.V."/>
            <person name="Bhattacharya D."/>
            <person name="Goodenough U.W."/>
            <person name="Van de Peer Y."/>
            <person name="Grigoriev I.V."/>
        </authorList>
    </citation>
    <scope>NUCLEOTIDE SEQUENCE [LARGE SCALE GENOMIC DNA]</scope>
    <source>
        <strain evidence="15">RCC299 / NOUM17</strain>
    </source>
</reference>
<sequence>MSEGAATAVAGRTPPATPGGEQARRPKQWFNHAREYLEDPARAIGAAFELARWERDEKRAEILKRVKDAADSGAWIEAEEDEPETTAARASRGASATTRPGPATGDLTPAQAAQLRAQVAAFGRLARGLTVPAGLMTAAAAGDPRKPTAAQISAAFPTENEKADDDDDEDDPETRRNERRRLLDAKISARAAAIDALPDTLPDEIRLPVVIEGKALRLVDLQRRVRYKIANEARVADACRDPDALLDTRPARMPADPNTYVASISRHAAARMQQMHSRMRMDAELKRQRELHARMVIARQREEKKRMEAERRAQVEASRKQRLAMAVARKMEIEARVTVVRERRVWLAQMFAHAKLLDKAEKDSKLRLRKRNNGVLSYHRKQQNAEAREERARIDALKAGDEEAYLRLVQDSKDQRIEELLSTTDDLLKHLAEKIEATKAAARRAMEDPDVLDPDAPPDADADDKANDAPNGKKEKYSAIRQFTTLAHSADVEEIDVQPSILVGPNGKGTMRSYQLAGLQWMVSLYNNQLNGILADEMGLGKTIQCISLLAYLAENKGVKGPHLILAPKAVLPNWAREFKVWFPDCDVVMYDGYKDARREMREKVVNEGAFNVLLTHYDLAMYDKTWLSKIEWNYIVVDEGHRLKNHQSKLSGVLQAAYTASHRLLLTGTPIQNNLTELWSLLNFLLPSVFNSTDAFEAWFNAPFAANKEDVVLKEEEELLIIQRLHQVLRPFLLRRKKNEVEKELPEKEEETIKCAMSAWQKAYYRQVVKGTVTNTEGKVRVLQNTAMQLRKVCNHPYLFLSDDLFYQPSGPEEILRASGKFEILDRILPKLKRSGHRVLLFSQMVKCLDIIGDYLDWRKYTYLRLDGSTGTDARADLLDKFNAPDSPYFLFMLSTRAGGMGLNLQTADTVIIFDSDWNPQMDAQAEDRAHRIGQKRRVKILTMVCDGTIEEDILRKANEKRAIDHKAIQAGMFNQRSTAEERNSVLKEILARDDDRLGSNLPTDEEINIMIARSDEEVELFEEMDRERERADSKKHPGRSRLMEYHEIPKEVRDRDVASVEIKPGARSEKVVSTKRLKVQDMVENVLSSEDDGEGGRRRRRRSAAREPKRYDDGLTETAFLRVLQKGGGARDIAAASERKLALRERKRGRGRSATPAVEGEDGGGDDGGDLGGDERSAKRFATTGGGGGGGRGGGGRRGRPGRKKRKGRPKGAKIINGRVVVPGDPDYPVEEAEATPAGEAPPPEPEPAPEPEDSWGEPADDGWINDIF</sequence>
<feature type="domain" description="Helicase C-terminal" evidence="12">
    <location>
        <begin position="825"/>
        <end position="992"/>
    </location>
</feature>
<evidence type="ECO:0000256" key="6">
    <source>
        <dbReference type="ARBA" id="ARBA00022840"/>
    </source>
</evidence>
<dbReference type="FunFam" id="3.40.50.10810:FF:000015">
    <property type="entry name" value="lymphoid-specific helicase isoform X1"/>
    <property type="match status" value="1"/>
</dbReference>
<keyword evidence="9" id="KW-0539">Nucleus</keyword>
<feature type="compositionally biased region" description="Acidic residues" evidence="10">
    <location>
        <begin position="1250"/>
        <end position="1263"/>
    </location>
</feature>
<dbReference type="Pfam" id="PF08880">
    <property type="entry name" value="QLQ"/>
    <property type="match status" value="1"/>
</dbReference>
<evidence type="ECO:0000256" key="3">
    <source>
        <dbReference type="ARBA" id="ARBA00022741"/>
    </source>
</evidence>
<dbReference type="InParanoid" id="C1E0M1"/>
<protein>
    <submittedName>
        <fullName evidence="14">SNF2 super family</fullName>
    </submittedName>
</protein>
<dbReference type="InterPro" id="IPR029295">
    <property type="entry name" value="SnAC"/>
</dbReference>
<dbReference type="PANTHER" id="PTHR10799">
    <property type="entry name" value="SNF2/RAD54 HELICASE FAMILY"/>
    <property type="match status" value="1"/>
</dbReference>
<dbReference type="GO" id="GO:0006355">
    <property type="term" value="P:regulation of DNA-templated transcription"/>
    <property type="evidence" value="ECO:0007669"/>
    <property type="project" value="InterPro"/>
</dbReference>
<feature type="compositionally biased region" description="Basic residues" evidence="10">
    <location>
        <begin position="1197"/>
        <end position="1214"/>
    </location>
</feature>
<dbReference type="EMBL" id="CP001323">
    <property type="protein sequence ID" value="ACO60842.1"/>
    <property type="molecule type" value="Genomic_DNA"/>
</dbReference>
<feature type="region of interest" description="Disordered" evidence="10">
    <location>
        <begin position="1"/>
        <end position="27"/>
    </location>
</feature>
<evidence type="ECO:0000256" key="8">
    <source>
        <dbReference type="ARBA" id="ARBA00023054"/>
    </source>
</evidence>
<feature type="region of interest" description="Disordered" evidence="10">
    <location>
        <begin position="74"/>
        <end position="107"/>
    </location>
</feature>
<keyword evidence="8" id="KW-0175">Coiled coil</keyword>
<evidence type="ECO:0000313" key="15">
    <source>
        <dbReference type="Proteomes" id="UP000002009"/>
    </source>
</evidence>
<feature type="region of interest" description="Disordered" evidence="10">
    <location>
        <begin position="1087"/>
        <end position="1113"/>
    </location>
</feature>
<dbReference type="SUPFAM" id="SSF52540">
    <property type="entry name" value="P-loop containing nucleoside triphosphate hydrolases"/>
    <property type="match status" value="2"/>
</dbReference>
<dbReference type="GO" id="GO:0016787">
    <property type="term" value="F:hydrolase activity"/>
    <property type="evidence" value="ECO:0007669"/>
    <property type="project" value="UniProtKB-KW"/>
</dbReference>
<evidence type="ECO:0000313" key="14">
    <source>
        <dbReference type="EMBL" id="ACO60842.1"/>
    </source>
</evidence>
<dbReference type="eggNOG" id="KOG0386">
    <property type="taxonomic scope" value="Eukaryota"/>
</dbReference>
<dbReference type="InterPro" id="IPR014001">
    <property type="entry name" value="Helicase_ATP-bd"/>
</dbReference>
<feature type="region of interest" description="Disordered" evidence="10">
    <location>
        <begin position="440"/>
        <end position="474"/>
    </location>
</feature>
<feature type="region of interest" description="Disordered" evidence="10">
    <location>
        <begin position="154"/>
        <end position="176"/>
    </location>
</feature>
<evidence type="ECO:0000259" key="12">
    <source>
        <dbReference type="PROSITE" id="PS51194"/>
    </source>
</evidence>
<evidence type="ECO:0000256" key="5">
    <source>
        <dbReference type="ARBA" id="ARBA00022806"/>
    </source>
</evidence>
<feature type="compositionally biased region" description="Acidic residues" evidence="10">
    <location>
        <begin position="1161"/>
        <end position="1171"/>
    </location>
</feature>
<evidence type="ECO:0000256" key="7">
    <source>
        <dbReference type="ARBA" id="ARBA00023015"/>
    </source>
</evidence>
<feature type="region of interest" description="Disordered" evidence="10">
    <location>
        <begin position="1146"/>
        <end position="1271"/>
    </location>
</feature>
<dbReference type="CDD" id="cd18793">
    <property type="entry name" value="SF2_C_SNF"/>
    <property type="match status" value="1"/>
</dbReference>
<dbReference type="Gene3D" id="3.40.50.300">
    <property type="entry name" value="P-loop containing nucleotide triphosphate hydrolases"/>
    <property type="match status" value="1"/>
</dbReference>
<feature type="compositionally biased region" description="Low complexity" evidence="10">
    <location>
        <begin position="85"/>
        <end position="99"/>
    </location>
</feature>
<keyword evidence="6" id="KW-0067">ATP-binding</keyword>
<feature type="domain" description="QLQ" evidence="13">
    <location>
        <begin position="106"/>
        <end position="141"/>
    </location>
</feature>
<feature type="compositionally biased region" description="Acidic residues" evidence="10">
    <location>
        <begin position="162"/>
        <end position="172"/>
    </location>
</feature>
<feature type="compositionally biased region" description="Gly residues" evidence="10">
    <location>
        <begin position="1186"/>
        <end position="1196"/>
    </location>
</feature>
<dbReference type="GO" id="GO:0005634">
    <property type="term" value="C:nucleus"/>
    <property type="evidence" value="ECO:0007669"/>
    <property type="project" value="UniProtKB-SubCell"/>
</dbReference>
<accession>C1E0M1</accession>
<dbReference type="SMART" id="SM01314">
    <property type="entry name" value="SnAC"/>
    <property type="match status" value="1"/>
</dbReference>
<feature type="compositionally biased region" description="Basic and acidic residues" evidence="10">
    <location>
        <begin position="463"/>
        <end position="474"/>
    </location>
</feature>
<evidence type="ECO:0000256" key="1">
    <source>
        <dbReference type="ARBA" id="ARBA00004123"/>
    </source>
</evidence>
<dbReference type="InterPro" id="IPR027417">
    <property type="entry name" value="P-loop_NTPase"/>
</dbReference>
<dbReference type="FunCoup" id="C1E0M1">
    <property type="interactions" value="1523"/>
</dbReference>
<dbReference type="GeneID" id="8240779"/>
<dbReference type="InterPro" id="IPR038718">
    <property type="entry name" value="SNF2-like_sf"/>
</dbReference>
<dbReference type="InterPro" id="IPR014978">
    <property type="entry name" value="Gln-Leu-Gln_QLQ"/>
</dbReference>
<dbReference type="Proteomes" id="UP000002009">
    <property type="component" value="Chromosome 2"/>
</dbReference>
<name>C1E0M1_MICCC</name>